<feature type="region of interest" description="Disordered" evidence="1">
    <location>
        <begin position="1"/>
        <end position="25"/>
    </location>
</feature>
<dbReference type="Proteomes" id="UP000634136">
    <property type="component" value="Unassembled WGS sequence"/>
</dbReference>
<evidence type="ECO:0000313" key="3">
    <source>
        <dbReference type="Proteomes" id="UP000634136"/>
    </source>
</evidence>
<dbReference type="AlphaFoldDB" id="A0A834W9C0"/>
<keyword evidence="3" id="KW-1185">Reference proteome</keyword>
<accession>A0A834W9C0</accession>
<protein>
    <submittedName>
        <fullName evidence="2">Cytochrome P450 76C1</fullName>
    </submittedName>
</protein>
<comment type="caution">
    <text evidence="2">The sequence shown here is derived from an EMBL/GenBank/DDBJ whole genome shotgun (WGS) entry which is preliminary data.</text>
</comment>
<proteinExistence type="predicted"/>
<name>A0A834W9C0_9FABA</name>
<organism evidence="2 3">
    <name type="scientific">Senna tora</name>
    <dbReference type="NCBI Taxonomy" id="362788"/>
    <lineage>
        <taxon>Eukaryota</taxon>
        <taxon>Viridiplantae</taxon>
        <taxon>Streptophyta</taxon>
        <taxon>Embryophyta</taxon>
        <taxon>Tracheophyta</taxon>
        <taxon>Spermatophyta</taxon>
        <taxon>Magnoliopsida</taxon>
        <taxon>eudicotyledons</taxon>
        <taxon>Gunneridae</taxon>
        <taxon>Pentapetalae</taxon>
        <taxon>rosids</taxon>
        <taxon>fabids</taxon>
        <taxon>Fabales</taxon>
        <taxon>Fabaceae</taxon>
        <taxon>Caesalpinioideae</taxon>
        <taxon>Cassia clade</taxon>
        <taxon>Senna</taxon>
    </lineage>
</organism>
<feature type="compositionally biased region" description="Basic and acidic residues" evidence="1">
    <location>
        <begin position="1"/>
        <end position="21"/>
    </location>
</feature>
<evidence type="ECO:0000256" key="1">
    <source>
        <dbReference type="SAM" id="MobiDB-lite"/>
    </source>
</evidence>
<evidence type="ECO:0000313" key="2">
    <source>
        <dbReference type="EMBL" id="KAF7814027.1"/>
    </source>
</evidence>
<reference evidence="2" key="1">
    <citation type="submission" date="2020-09" db="EMBL/GenBank/DDBJ databases">
        <title>Genome-Enabled Discovery of Anthraquinone Biosynthesis in Senna tora.</title>
        <authorList>
            <person name="Kang S.-H."/>
            <person name="Pandey R.P."/>
            <person name="Lee C.-M."/>
            <person name="Sim J.-S."/>
            <person name="Jeong J.-T."/>
            <person name="Choi B.-S."/>
            <person name="Jung M."/>
            <person name="Ginzburg D."/>
            <person name="Zhao K."/>
            <person name="Won S.Y."/>
            <person name="Oh T.-J."/>
            <person name="Yu Y."/>
            <person name="Kim N.-H."/>
            <person name="Lee O.R."/>
            <person name="Lee T.-H."/>
            <person name="Bashyal P."/>
            <person name="Kim T.-S."/>
            <person name="Lee W.-H."/>
            <person name="Kawkins C."/>
            <person name="Kim C.-K."/>
            <person name="Kim J.S."/>
            <person name="Ahn B.O."/>
            <person name="Rhee S.Y."/>
            <person name="Sohng J.K."/>
        </authorList>
    </citation>
    <scope>NUCLEOTIDE SEQUENCE</scope>
    <source>
        <tissue evidence="2">Leaf</tissue>
    </source>
</reference>
<gene>
    <name evidence="2" type="ORF">G2W53_027996</name>
</gene>
<dbReference type="EMBL" id="JAAIUW010000009">
    <property type="protein sequence ID" value="KAF7814027.1"/>
    <property type="molecule type" value="Genomic_DNA"/>
</dbReference>
<sequence length="232" mass="25421">MGHFDGGAHHNRDRSEPKLHDGPVLVGEGVDGAVREWAYEIEVADDGPWSWAWRPVESPVAEMAAEEEENSEGCKPCGCGREQFPIKSMQQIGQAYLNHFNPKRISRTHPPSCPKWIVPNRRVPPYAPNIDKNLGALGDVIICNLEVISSLPRSCSSTHLSFPITFSSSSLATFMISGFLNNSDIAHSSVTTMCVFAGGEPRPVRYGGVVGFEEGFRHFDGGAHHDWVGPEP</sequence>